<dbReference type="PANTHER" id="PTHR12589">
    <property type="entry name" value="PYRUVOYL TETRAHYDROBIOPTERIN SYNTHASE"/>
    <property type="match status" value="1"/>
</dbReference>
<dbReference type="RefSeq" id="WP_011766843.1">
    <property type="nucleotide sequence ID" value="NC_008702.1"/>
</dbReference>
<comment type="cofactor">
    <cofactor evidence="11">
        <name>Zn(2+)</name>
        <dbReference type="ChEBI" id="CHEBI:29105"/>
    </cofactor>
    <text evidence="11">Binds 1 zinc ion per subunit.</text>
</comment>
<protein>
    <recommendedName>
        <fullName evidence="4">6-carboxy-5,6,7,8-tetrahydropterin synthase</fullName>
        <ecNumber evidence="3">4.1.2.50</ecNumber>
    </recommendedName>
    <alternativeName>
        <fullName evidence="8">Queuosine biosynthesis protein QueD</fullName>
    </alternativeName>
</protein>
<dbReference type="InterPro" id="IPR038418">
    <property type="entry name" value="6-PTP_synth/QueD_sf"/>
</dbReference>
<dbReference type="Proteomes" id="UP000002588">
    <property type="component" value="Chromosome"/>
</dbReference>
<keyword evidence="5 11" id="KW-0479">Metal-binding</keyword>
<evidence type="ECO:0000256" key="4">
    <source>
        <dbReference type="ARBA" id="ARBA00018141"/>
    </source>
</evidence>
<accession>A1KA79</accession>
<keyword evidence="6 11" id="KW-0862">Zinc</keyword>
<evidence type="ECO:0000256" key="3">
    <source>
        <dbReference type="ARBA" id="ARBA00012982"/>
    </source>
</evidence>
<evidence type="ECO:0000256" key="1">
    <source>
        <dbReference type="ARBA" id="ARBA00005061"/>
    </source>
</evidence>
<comment type="catalytic activity">
    <reaction evidence="9">
        <text>7,8-dihydroneopterin 3'-triphosphate + H2O = 6-carboxy-5,6,7,8-tetrahydropterin + triphosphate + acetaldehyde + 2 H(+)</text>
        <dbReference type="Rhea" id="RHEA:27966"/>
        <dbReference type="ChEBI" id="CHEBI:15343"/>
        <dbReference type="ChEBI" id="CHEBI:15377"/>
        <dbReference type="ChEBI" id="CHEBI:15378"/>
        <dbReference type="ChEBI" id="CHEBI:18036"/>
        <dbReference type="ChEBI" id="CHEBI:58462"/>
        <dbReference type="ChEBI" id="CHEBI:61032"/>
        <dbReference type="EC" id="4.1.2.50"/>
    </reaction>
</comment>
<organism evidence="12 13">
    <name type="scientific">Azoarcus sp. (strain BH72)</name>
    <dbReference type="NCBI Taxonomy" id="418699"/>
    <lineage>
        <taxon>Bacteria</taxon>
        <taxon>Pseudomonadati</taxon>
        <taxon>Pseudomonadota</taxon>
        <taxon>Betaproteobacteria</taxon>
        <taxon>Rhodocyclales</taxon>
        <taxon>Zoogloeaceae</taxon>
        <taxon>Azoarcus</taxon>
    </lineage>
</organism>
<dbReference type="EC" id="4.1.2.50" evidence="3"/>
<evidence type="ECO:0000256" key="11">
    <source>
        <dbReference type="PIRSR" id="PIRSR006113-2"/>
    </source>
</evidence>
<feature type="binding site" evidence="11">
    <location>
        <position position="26"/>
    </location>
    <ligand>
        <name>Zn(2+)</name>
        <dbReference type="ChEBI" id="CHEBI:29105"/>
    </ligand>
</feature>
<feature type="binding site" evidence="11">
    <location>
        <position position="13"/>
    </location>
    <ligand>
        <name>Zn(2+)</name>
        <dbReference type="ChEBI" id="CHEBI:29105"/>
    </ligand>
</feature>
<reference evidence="12 13" key="1">
    <citation type="journal article" date="2006" name="Nat. Biotechnol.">
        <title>Complete genome of the mutualistic, N2-fixing grass endophyte Azoarcus sp. strain BH72.</title>
        <authorList>
            <person name="Krause A."/>
            <person name="Ramakumar A."/>
            <person name="Bartels D."/>
            <person name="Battistoni F."/>
            <person name="Bekel T."/>
            <person name="Boch J."/>
            <person name="Boehm M."/>
            <person name="Friedrich F."/>
            <person name="Hurek T."/>
            <person name="Krause L."/>
            <person name="Linke B."/>
            <person name="McHardy A.C."/>
            <person name="Sarkar A."/>
            <person name="Schneiker S."/>
            <person name="Syed A.A."/>
            <person name="Thauer R."/>
            <person name="Vorhoelter F.-J."/>
            <person name="Weidner S."/>
            <person name="Puehler A."/>
            <person name="Reinhold-Hurek B."/>
            <person name="Kaiser O."/>
            <person name="Goesmann A."/>
        </authorList>
    </citation>
    <scope>NUCLEOTIDE SEQUENCE [LARGE SCALE GENOMIC DNA]</scope>
    <source>
        <strain evidence="12 13">BH72</strain>
    </source>
</reference>
<evidence type="ECO:0000256" key="9">
    <source>
        <dbReference type="ARBA" id="ARBA00048807"/>
    </source>
</evidence>
<feature type="binding site" evidence="11">
    <location>
        <position position="28"/>
    </location>
    <ligand>
        <name>Zn(2+)</name>
        <dbReference type="ChEBI" id="CHEBI:29105"/>
    </ligand>
</feature>
<dbReference type="SUPFAM" id="SSF55620">
    <property type="entry name" value="Tetrahydrobiopterin biosynthesis enzymes-like"/>
    <property type="match status" value="1"/>
</dbReference>
<evidence type="ECO:0000256" key="7">
    <source>
        <dbReference type="ARBA" id="ARBA00023239"/>
    </source>
</evidence>
<evidence type="ECO:0000256" key="2">
    <source>
        <dbReference type="ARBA" id="ARBA00008900"/>
    </source>
</evidence>
<dbReference type="KEGG" id="azo:azo3118"/>
<dbReference type="eggNOG" id="COG0720">
    <property type="taxonomic scope" value="Bacteria"/>
</dbReference>
<dbReference type="GO" id="GO:0070497">
    <property type="term" value="F:6-carboxytetrahydropterin synthase activity"/>
    <property type="evidence" value="ECO:0007669"/>
    <property type="project" value="UniProtKB-EC"/>
</dbReference>
<dbReference type="EMBL" id="AM406670">
    <property type="protein sequence ID" value="CAL95735.1"/>
    <property type="molecule type" value="Genomic_DNA"/>
</dbReference>
<dbReference type="AlphaFoldDB" id="A1KA79"/>
<dbReference type="InterPro" id="IPR007115">
    <property type="entry name" value="6-PTP_synth/QueD"/>
</dbReference>
<dbReference type="UniPathway" id="UPA00391"/>
<dbReference type="NCBIfam" id="TIGR03367">
    <property type="entry name" value="queuosine_QueD"/>
    <property type="match status" value="1"/>
</dbReference>
<comment type="similarity">
    <text evidence="2">Belongs to the PTPS family. QueD subfamily.</text>
</comment>
<dbReference type="GO" id="GO:0046872">
    <property type="term" value="F:metal ion binding"/>
    <property type="evidence" value="ECO:0007669"/>
    <property type="project" value="UniProtKB-KW"/>
</dbReference>
<dbReference type="PANTHER" id="PTHR12589:SF7">
    <property type="entry name" value="6-PYRUVOYL TETRAHYDROBIOPTERIN SYNTHASE"/>
    <property type="match status" value="1"/>
</dbReference>
<feature type="active site" description="Proton acceptor" evidence="10">
    <location>
        <position position="22"/>
    </location>
</feature>
<evidence type="ECO:0000256" key="10">
    <source>
        <dbReference type="PIRSR" id="PIRSR006113-1"/>
    </source>
</evidence>
<dbReference type="Gene3D" id="3.30.479.10">
    <property type="entry name" value="6-pyruvoyl tetrahydropterin synthase/QueD"/>
    <property type="match status" value="1"/>
</dbReference>
<keyword evidence="13" id="KW-1185">Reference proteome</keyword>
<dbReference type="Pfam" id="PF01242">
    <property type="entry name" value="PTPS"/>
    <property type="match status" value="1"/>
</dbReference>
<evidence type="ECO:0000256" key="8">
    <source>
        <dbReference type="ARBA" id="ARBA00031449"/>
    </source>
</evidence>
<sequence>MRITRRLEFDAGHRIPDHASQCRHLHGHRYAIEVTLSGEIIDAAGQPVNGMVMDFGEVKRLAAEHIVSVWDHAFLVYRGDTQVADFLASMPGHKTVVLDVVPTAENLAALAFRILDPVYADSYGNHLRLERVRLYETPNCWADAIRSELPD</sequence>
<name>A1KA79_AZOSB</name>
<feature type="active site" description="Charge relay system" evidence="10">
    <location>
        <position position="136"/>
    </location>
</feature>
<proteinExistence type="inferred from homology"/>
<comment type="pathway">
    <text evidence="1">Purine metabolism; 7-cyano-7-deazaguanine biosynthesis.</text>
</comment>
<dbReference type="HOGENOM" id="CLU_111016_1_1_4"/>
<evidence type="ECO:0000256" key="5">
    <source>
        <dbReference type="ARBA" id="ARBA00022723"/>
    </source>
</evidence>
<keyword evidence="7 12" id="KW-0456">Lyase</keyword>
<feature type="active site" description="Charge relay system" evidence="10">
    <location>
        <position position="72"/>
    </location>
</feature>
<dbReference type="PIRSF" id="PIRSF006113">
    <property type="entry name" value="PTP_synth"/>
    <property type="match status" value="1"/>
</dbReference>
<evidence type="ECO:0000256" key="6">
    <source>
        <dbReference type="ARBA" id="ARBA00022833"/>
    </source>
</evidence>
<gene>
    <name evidence="12" type="ordered locus">azo3118</name>
</gene>
<evidence type="ECO:0000313" key="12">
    <source>
        <dbReference type="EMBL" id="CAL95735.1"/>
    </source>
</evidence>
<evidence type="ECO:0000313" key="13">
    <source>
        <dbReference type="Proteomes" id="UP000002588"/>
    </source>
</evidence>
<dbReference type="STRING" id="62928.azo3118"/>